<evidence type="ECO:0000313" key="2">
    <source>
        <dbReference type="Proteomes" id="UP000332515"/>
    </source>
</evidence>
<comment type="caution">
    <text evidence="1">The sequence shown here is derived from an EMBL/GenBank/DDBJ whole genome shotgun (WGS) entry which is preliminary data.</text>
</comment>
<dbReference type="EMBL" id="VWNA01000001">
    <property type="protein sequence ID" value="MQT11425.1"/>
    <property type="molecule type" value="Genomic_DNA"/>
</dbReference>
<sequence>MPLYLVAKLTDNGKPLSTGLVWRVFGDTPGPDGHLPLVAMSAGGDGEFRLKPGSYLVHAAYGRAGLTRKVTVDRDVVTETVVLRAGGLRLEAVSDDDRPLPAAECSFDIFGGEDANGERPLVLGNVKPGAIVRLPAGTYHIESRYGDINAVMRADIEVHPGKLTDARLHQKAAEVTLKLVSAPGGEALANTQWSVLTPAGDVVTEKVGAFPTVVLAEGQYDIVATNGGKTYSNTVDIESGRDRDVEVMASDLK</sequence>
<keyword evidence="2" id="KW-1185">Reference proteome</keyword>
<gene>
    <name evidence="1" type="ORF">F0357_01790</name>
</gene>
<dbReference type="AlphaFoldDB" id="A0A6A7XY89"/>
<protein>
    <recommendedName>
        <fullName evidence="3">Carboxypeptidase regulatory-like domain-containing protein</fullName>
    </recommendedName>
</protein>
<evidence type="ECO:0008006" key="3">
    <source>
        <dbReference type="Google" id="ProtNLM"/>
    </source>
</evidence>
<name>A0A6A7XY89_9HYPH</name>
<proteinExistence type="predicted"/>
<accession>A0A6A7XY89</accession>
<dbReference type="Proteomes" id="UP000332515">
    <property type="component" value="Unassembled WGS sequence"/>
</dbReference>
<evidence type="ECO:0000313" key="1">
    <source>
        <dbReference type="EMBL" id="MQT11425.1"/>
    </source>
</evidence>
<reference evidence="1 2" key="1">
    <citation type="submission" date="2019-09" db="EMBL/GenBank/DDBJ databases">
        <title>Segnochrobactrum spirostomi gen. nov., sp. nov., isolated from the ciliate Spirostomum cf. yagiui and description of a novel family, Segnochrobactraceae fam. nov. within the order Rhizobiales of the class Alphaproteobacteria.</title>
        <authorList>
            <person name="Akter S."/>
            <person name="Shazib S.U.A."/>
            <person name="Shin M.K."/>
        </authorList>
    </citation>
    <scope>NUCLEOTIDE SEQUENCE [LARGE SCALE GENOMIC DNA]</scope>
    <source>
        <strain evidence="1 2">Sp-1</strain>
    </source>
</reference>
<organism evidence="1 2">
    <name type="scientific">Segnochrobactrum spirostomi</name>
    <dbReference type="NCBI Taxonomy" id="2608987"/>
    <lineage>
        <taxon>Bacteria</taxon>
        <taxon>Pseudomonadati</taxon>
        <taxon>Pseudomonadota</taxon>
        <taxon>Alphaproteobacteria</taxon>
        <taxon>Hyphomicrobiales</taxon>
        <taxon>Segnochrobactraceae</taxon>
        <taxon>Segnochrobactrum</taxon>
    </lineage>
</organism>